<dbReference type="PIRSF" id="PIRSF000883">
    <property type="entry name" value="Pesterase_MJ0912"/>
    <property type="match status" value="1"/>
</dbReference>
<evidence type="ECO:0000256" key="1">
    <source>
        <dbReference type="ARBA" id="ARBA00008950"/>
    </source>
</evidence>
<organism evidence="3 4">
    <name type="scientific">Effusibacillus consociatus</name>
    <dbReference type="NCBI Taxonomy" id="1117041"/>
    <lineage>
        <taxon>Bacteria</taxon>
        <taxon>Bacillati</taxon>
        <taxon>Bacillota</taxon>
        <taxon>Bacilli</taxon>
        <taxon>Bacillales</taxon>
        <taxon>Alicyclobacillaceae</taxon>
        <taxon>Effusibacillus</taxon>
    </lineage>
</organism>
<evidence type="ECO:0000313" key="3">
    <source>
        <dbReference type="EMBL" id="MFC4767059.1"/>
    </source>
</evidence>
<evidence type="ECO:0000259" key="2">
    <source>
        <dbReference type="Pfam" id="PF12850"/>
    </source>
</evidence>
<dbReference type="InterPro" id="IPR050126">
    <property type="entry name" value="Ap4A_hydrolase"/>
</dbReference>
<comment type="similarity">
    <text evidence="1">Belongs to the metallophosphoesterase superfamily. YfcE family.</text>
</comment>
<evidence type="ECO:0000313" key="4">
    <source>
        <dbReference type="Proteomes" id="UP001596002"/>
    </source>
</evidence>
<proteinExistence type="inferred from homology"/>
<dbReference type="InterPro" id="IPR029052">
    <property type="entry name" value="Metallo-depent_PP-like"/>
</dbReference>
<dbReference type="Gene3D" id="3.60.21.10">
    <property type="match status" value="1"/>
</dbReference>
<gene>
    <name evidence="3" type="ORF">ACFO8Q_06720</name>
</gene>
<name>A0ABV9PYC3_9BACL</name>
<dbReference type="InterPro" id="IPR024654">
    <property type="entry name" value="Calcineurin-like_PHP_lpxH"/>
</dbReference>
<dbReference type="InterPro" id="IPR011152">
    <property type="entry name" value="Pesterase_MJ0912"/>
</dbReference>
<accession>A0ABV9PYC3</accession>
<dbReference type="PANTHER" id="PTHR42850:SF2">
    <property type="entry name" value="BLL5683 PROTEIN"/>
    <property type="match status" value="1"/>
</dbReference>
<reference evidence="4" key="1">
    <citation type="journal article" date="2019" name="Int. J. Syst. Evol. Microbiol.">
        <title>The Global Catalogue of Microorganisms (GCM) 10K type strain sequencing project: providing services to taxonomists for standard genome sequencing and annotation.</title>
        <authorList>
            <consortium name="The Broad Institute Genomics Platform"/>
            <consortium name="The Broad Institute Genome Sequencing Center for Infectious Disease"/>
            <person name="Wu L."/>
            <person name="Ma J."/>
        </authorList>
    </citation>
    <scope>NUCLEOTIDE SEQUENCE [LARGE SCALE GENOMIC DNA]</scope>
    <source>
        <strain evidence="4">WYCCWR 12678</strain>
    </source>
</reference>
<dbReference type="EMBL" id="JBHSHC010000044">
    <property type="protein sequence ID" value="MFC4767059.1"/>
    <property type="molecule type" value="Genomic_DNA"/>
</dbReference>
<dbReference type="Proteomes" id="UP001596002">
    <property type="component" value="Unassembled WGS sequence"/>
</dbReference>
<keyword evidence="4" id="KW-1185">Reference proteome</keyword>
<dbReference type="RefSeq" id="WP_380024944.1">
    <property type="nucleotide sequence ID" value="NZ_JBHSHC010000044.1"/>
</dbReference>
<dbReference type="PANTHER" id="PTHR42850">
    <property type="entry name" value="METALLOPHOSPHOESTERASE"/>
    <property type="match status" value="1"/>
</dbReference>
<sequence length="246" mass="27530">MSKRIAFLSDIHGNAVALDAVLNDLSGKNVDQIVVLGDIAYRGPEPKRAIELVRSLNAKVIKGNADAWTVRGVKQREVPDRMLEMMNQEREWIVERLDQDDLAYLDGLPEELELSLSESVRVHAFHATPDNLFDVVLPDTPSNVLQERLMARSGISLYVYAHIHLPYIRYTGGKCLVNIGSVGLPFDGMTKASYAIVQADGDRFSVTIERVPYDMDRVVAQYRQGNYPNVETMTRVIRQAVSPFAG</sequence>
<comment type="caution">
    <text evidence="3">The sequence shown here is derived from an EMBL/GenBank/DDBJ whole genome shotgun (WGS) entry which is preliminary data.</text>
</comment>
<feature type="domain" description="Calcineurin-like phosphoesterase" evidence="2">
    <location>
        <begin position="4"/>
        <end position="200"/>
    </location>
</feature>
<dbReference type="Pfam" id="PF12850">
    <property type="entry name" value="Metallophos_2"/>
    <property type="match status" value="1"/>
</dbReference>
<dbReference type="SUPFAM" id="SSF56300">
    <property type="entry name" value="Metallo-dependent phosphatases"/>
    <property type="match status" value="1"/>
</dbReference>
<protein>
    <submittedName>
        <fullName evidence="3">Metallophosphoesterase family protein</fullName>
    </submittedName>
</protein>